<feature type="transmembrane region" description="Helical" evidence="1">
    <location>
        <begin position="210"/>
        <end position="230"/>
    </location>
</feature>
<evidence type="ECO:0000256" key="1">
    <source>
        <dbReference type="SAM" id="Phobius"/>
    </source>
</evidence>
<reference evidence="2 3" key="1">
    <citation type="submission" date="2015-12" db="EMBL/GenBank/DDBJ databases">
        <title>The genome of Folsomia candida.</title>
        <authorList>
            <person name="Faddeeva A."/>
            <person name="Derks M.F."/>
            <person name="Anvar Y."/>
            <person name="Smit S."/>
            <person name="Van Straalen N."/>
            <person name="Roelofs D."/>
        </authorList>
    </citation>
    <scope>NUCLEOTIDE SEQUENCE [LARGE SCALE GENOMIC DNA]</scope>
    <source>
        <strain evidence="2 3">VU population</strain>
        <tissue evidence="2">Whole body</tissue>
    </source>
</reference>
<feature type="transmembrane region" description="Helical" evidence="1">
    <location>
        <begin position="12"/>
        <end position="37"/>
    </location>
</feature>
<comment type="caution">
    <text evidence="2">The sequence shown here is derived from an EMBL/GenBank/DDBJ whole genome shotgun (WGS) entry which is preliminary data.</text>
</comment>
<feature type="transmembrane region" description="Helical" evidence="1">
    <location>
        <begin position="137"/>
        <end position="158"/>
    </location>
</feature>
<evidence type="ECO:0000313" key="2">
    <source>
        <dbReference type="EMBL" id="OXA43565.1"/>
    </source>
</evidence>
<keyword evidence="1" id="KW-0812">Transmembrane</keyword>
<dbReference type="Proteomes" id="UP000198287">
    <property type="component" value="Unassembled WGS sequence"/>
</dbReference>
<keyword evidence="1" id="KW-1133">Transmembrane helix</keyword>
<keyword evidence="1" id="KW-0472">Membrane</keyword>
<proteinExistence type="predicted"/>
<feature type="transmembrane region" description="Helical" evidence="1">
    <location>
        <begin position="49"/>
        <end position="74"/>
    </location>
</feature>
<dbReference type="AlphaFoldDB" id="A0A226DDA6"/>
<sequence length="268" mass="30159">MGAAFSGGSLCRMVGGVEIVVSSVIIGFGSQALILFYDMDDEFKEKFDRIQYSAITAMIQGSLTILASLMILFASRQKPGQPYLDDDASENGDVDHEAADSLRKPSIKSAASLPHNQSYLATIQKIKRKLALIYRLWLSYSIISIGLLLVVFLCSMNYCVQTKVDKQRYDDKTDEGRNPFNLLDGKKIMIPPCYAELPKTIALRNALTNVYSYCLVNIFVLVVFMFVVYYQLKRVTRITHQPIKEDKIKVLPPPDKEDIEEHGVEKGQ</sequence>
<name>A0A226DDA6_FOLCA</name>
<protein>
    <submittedName>
        <fullName evidence="2">Uncharacterized protein</fullName>
    </submittedName>
</protein>
<organism evidence="2 3">
    <name type="scientific">Folsomia candida</name>
    <name type="common">Springtail</name>
    <dbReference type="NCBI Taxonomy" id="158441"/>
    <lineage>
        <taxon>Eukaryota</taxon>
        <taxon>Metazoa</taxon>
        <taxon>Ecdysozoa</taxon>
        <taxon>Arthropoda</taxon>
        <taxon>Hexapoda</taxon>
        <taxon>Collembola</taxon>
        <taxon>Entomobryomorpha</taxon>
        <taxon>Isotomoidea</taxon>
        <taxon>Isotomidae</taxon>
        <taxon>Proisotominae</taxon>
        <taxon>Folsomia</taxon>
    </lineage>
</organism>
<dbReference type="EMBL" id="LNIX01000021">
    <property type="protein sequence ID" value="OXA43565.1"/>
    <property type="molecule type" value="Genomic_DNA"/>
</dbReference>
<keyword evidence="3" id="KW-1185">Reference proteome</keyword>
<gene>
    <name evidence="2" type="ORF">Fcan01_21518</name>
</gene>
<evidence type="ECO:0000313" key="3">
    <source>
        <dbReference type="Proteomes" id="UP000198287"/>
    </source>
</evidence>
<accession>A0A226DDA6</accession>